<protein>
    <recommendedName>
        <fullName evidence="1">RNase H type-1 domain-containing protein</fullName>
    </recommendedName>
</protein>
<evidence type="ECO:0000313" key="3">
    <source>
        <dbReference type="Proteomes" id="UP000015105"/>
    </source>
</evidence>
<dbReference type="GO" id="GO:0003676">
    <property type="term" value="F:nucleic acid binding"/>
    <property type="evidence" value="ECO:0007669"/>
    <property type="project" value="InterPro"/>
</dbReference>
<accession>A0A453MWJ5</accession>
<reference evidence="3" key="1">
    <citation type="journal article" date="2014" name="Science">
        <title>Ancient hybridizations among the ancestral genomes of bread wheat.</title>
        <authorList>
            <consortium name="International Wheat Genome Sequencing Consortium,"/>
            <person name="Marcussen T."/>
            <person name="Sandve S.R."/>
            <person name="Heier L."/>
            <person name="Spannagl M."/>
            <person name="Pfeifer M."/>
            <person name="Jakobsen K.S."/>
            <person name="Wulff B.B."/>
            <person name="Steuernagel B."/>
            <person name="Mayer K.F."/>
            <person name="Olsen O.A."/>
        </authorList>
    </citation>
    <scope>NUCLEOTIDE SEQUENCE [LARGE SCALE GENOMIC DNA]</scope>
    <source>
        <strain evidence="3">cv. AL8/78</strain>
    </source>
</reference>
<feature type="domain" description="RNase H type-1" evidence="1">
    <location>
        <begin position="40"/>
        <end position="95"/>
    </location>
</feature>
<reference evidence="3" key="2">
    <citation type="journal article" date="2017" name="Nat. Plants">
        <title>The Aegilops tauschii genome reveals multiple impacts of transposons.</title>
        <authorList>
            <person name="Zhao G."/>
            <person name="Zou C."/>
            <person name="Li K."/>
            <person name="Wang K."/>
            <person name="Li T."/>
            <person name="Gao L."/>
            <person name="Zhang X."/>
            <person name="Wang H."/>
            <person name="Yang Z."/>
            <person name="Liu X."/>
            <person name="Jiang W."/>
            <person name="Mao L."/>
            <person name="Kong X."/>
            <person name="Jiao Y."/>
            <person name="Jia J."/>
        </authorList>
    </citation>
    <scope>NUCLEOTIDE SEQUENCE [LARGE SCALE GENOMIC DNA]</scope>
    <source>
        <strain evidence="3">cv. AL8/78</strain>
    </source>
</reference>
<evidence type="ECO:0000259" key="1">
    <source>
        <dbReference type="Pfam" id="PF13456"/>
    </source>
</evidence>
<name>A0A453MWJ5_AEGTS</name>
<dbReference type="AlphaFoldDB" id="A0A453MWJ5"/>
<dbReference type="GO" id="GO:0004523">
    <property type="term" value="F:RNA-DNA hybrid ribonuclease activity"/>
    <property type="evidence" value="ECO:0007669"/>
    <property type="project" value="InterPro"/>
</dbReference>
<dbReference type="Proteomes" id="UP000015105">
    <property type="component" value="Chromosome 6D"/>
</dbReference>
<dbReference type="Pfam" id="PF13456">
    <property type="entry name" value="RVT_3"/>
    <property type="match status" value="1"/>
</dbReference>
<evidence type="ECO:0000313" key="2">
    <source>
        <dbReference type="EnsemblPlants" id="AET6Gv20122000.1"/>
    </source>
</evidence>
<reference evidence="2" key="3">
    <citation type="journal article" date="2017" name="Nature">
        <title>Genome sequence of the progenitor of the wheat D genome Aegilops tauschii.</title>
        <authorList>
            <person name="Luo M.C."/>
            <person name="Gu Y.Q."/>
            <person name="Puiu D."/>
            <person name="Wang H."/>
            <person name="Twardziok S.O."/>
            <person name="Deal K.R."/>
            <person name="Huo N."/>
            <person name="Zhu T."/>
            <person name="Wang L."/>
            <person name="Wang Y."/>
            <person name="McGuire P.E."/>
            <person name="Liu S."/>
            <person name="Long H."/>
            <person name="Ramasamy R.K."/>
            <person name="Rodriguez J.C."/>
            <person name="Van S.L."/>
            <person name="Yuan L."/>
            <person name="Wang Z."/>
            <person name="Xia Z."/>
            <person name="Xiao L."/>
            <person name="Anderson O.D."/>
            <person name="Ouyang S."/>
            <person name="Liang Y."/>
            <person name="Zimin A.V."/>
            <person name="Pertea G."/>
            <person name="Qi P."/>
            <person name="Bennetzen J.L."/>
            <person name="Dai X."/>
            <person name="Dawson M.W."/>
            <person name="Muller H.G."/>
            <person name="Kugler K."/>
            <person name="Rivarola-Duarte L."/>
            <person name="Spannagl M."/>
            <person name="Mayer K.F.X."/>
            <person name="Lu F.H."/>
            <person name="Bevan M.W."/>
            <person name="Leroy P."/>
            <person name="Li P."/>
            <person name="You F.M."/>
            <person name="Sun Q."/>
            <person name="Liu Z."/>
            <person name="Lyons E."/>
            <person name="Wicker T."/>
            <person name="Salzberg S.L."/>
            <person name="Devos K.M."/>
            <person name="Dvorak J."/>
        </authorList>
    </citation>
    <scope>NUCLEOTIDE SEQUENCE [LARGE SCALE GENOMIC DNA]</scope>
    <source>
        <strain evidence="2">cv. AL8/78</strain>
    </source>
</reference>
<organism evidence="2 3">
    <name type="scientific">Aegilops tauschii subsp. strangulata</name>
    <name type="common">Goatgrass</name>
    <dbReference type="NCBI Taxonomy" id="200361"/>
    <lineage>
        <taxon>Eukaryota</taxon>
        <taxon>Viridiplantae</taxon>
        <taxon>Streptophyta</taxon>
        <taxon>Embryophyta</taxon>
        <taxon>Tracheophyta</taxon>
        <taxon>Spermatophyta</taxon>
        <taxon>Magnoliopsida</taxon>
        <taxon>Liliopsida</taxon>
        <taxon>Poales</taxon>
        <taxon>Poaceae</taxon>
        <taxon>BOP clade</taxon>
        <taxon>Pooideae</taxon>
        <taxon>Triticodae</taxon>
        <taxon>Triticeae</taxon>
        <taxon>Triticinae</taxon>
        <taxon>Aegilops</taxon>
    </lineage>
</organism>
<dbReference type="Gramene" id="AET6Gv20122000.1">
    <property type="protein sequence ID" value="AET6Gv20122000.1"/>
    <property type="gene ID" value="AET6Gv20122000"/>
</dbReference>
<reference evidence="2" key="5">
    <citation type="journal article" date="2021" name="G3 (Bethesda)">
        <title>Aegilops tauschii genome assembly Aet v5.0 features greater sequence contiguity and improved annotation.</title>
        <authorList>
            <person name="Wang L."/>
            <person name="Zhu T."/>
            <person name="Rodriguez J.C."/>
            <person name="Deal K.R."/>
            <person name="Dubcovsky J."/>
            <person name="McGuire P.E."/>
            <person name="Lux T."/>
            <person name="Spannagl M."/>
            <person name="Mayer K.F.X."/>
            <person name="Baldrich P."/>
            <person name="Meyers B.C."/>
            <person name="Huo N."/>
            <person name="Gu Y.Q."/>
            <person name="Zhou H."/>
            <person name="Devos K.M."/>
            <person name="Bennetzen J.L."/>
            <person name="Unver T."/>
            <person name="Budak H."/>
            <person name="Gulick P.J."/>
            <person name="Galiba G."/>
            <person name="Kalapos B."/>
            <person name="Nelson D.R."/>
            <person name="Li P."/>
            <person name="You F.M."/>
            <person name="Luo M.C."/>
            <person name="Dvorak J."/>
        </authorList>
    </citation>
    <scope>NUCLEOTIDE SEQUENCE [LARGE SCALE GENOMIC DNA]</scope>
    <source>
        <strain evidence="2">cv. AL8/78</strain>
    </source>
</reference>
<dbReference type="EnsemblPlants" id="AET6Gv20122000.1">
    <property type="protein sequence ID" value="AET6Gv20122000.1"/>
    <property type="gene ID" value="AET6Gv20122000"/>
</dbReference>
<sequence length="132" mass="14448">MILQDRDGQVISWHAGGCSTTLTRLRPSWMHTRSRLVPSSIELESDCSEAVTLLNGVTPDRSKYVHVVKEIRALNEAEHPVKLASISRTQNYASHGMSAVGRGQQLTACWLGNFPLEIGGAIQSNCNSMVSQ</sequence>
<reference evidence="2" key="4">
    <citation type="submission" date="2019-03" db="UniProtKB">
        <authorList>
            <consortium name="EnsemblPlants"/>
        </authorList>
    </citation>
    <scope>IDENTIFICATION</scope>
</reference>
<dbReference type="InterPro" id="IPR002156">
    <property type="entry name" value="RNaseH_domain"/>
</dbReference>
<keyword evidence="3" id="KW-1185">Reference proteome</keyword>
<proteinExistence type="predicted"/>